<sequence>MILPDELIFSIVDYIAYKPTLPNLRSVFKCASPELLALSVADWRLRRICLPFLFANLKIWHIMDAERLEEHLPLCSRFTKILFIGEVSEVSEAGIHIITQNLCRLERLSHVKLRDCHLNTVLLRALLMQPSVISVLIHDLPDKSLCDTDLSKVILSYGHSVQAFSSDFEKYLERGMTLECMKLDEPHLFVDQFGSKVFPGLKKISIDMGTSEIVSFSFLSVLLSSHPSLHEIWTYDEFGFCFYRHTPPFLSSFIEQSQRLDLTKTFQISAVGLCRVQGPSSHEWSVMGLTARISESVNPCLIRILNLIATSFPKLEFLALDLESHQATYYINDFVTAIAQFSSLKQLYLDEVYHRLDFGSNQLLSPVRQVEPTDVVDALYALVETGILWYTSRLAREARSLDTVYVSNQGSDYSHNDNIGVSNLSCHLSGWFHTLNDIQDVSGTLRRDDGSEVYLETRMLPPGFI</sequence>
<evidence type="ECO:0000313" key="1">
    <source>
        <dbReference type="EMBL" id="KAJ3835176.1"/>
    </source>
</evidence>
<organism evidence="1 2">
    <name type="scientific">Lentinula raphanica</name>
    <dbReference type="NCBI Taxonomy" id="153919"/>
    <lineage>
        <taxon>Eukaryota</taxon>
        <taxon>Fungi</taxon>
        <taxon>Dikarya</taxon>
        <taxon>Basidiomycota</taxon>
        <taxon>Agaricomycotina</taxon>
        <taxon>Agaricomycetes</taxon>
        <taxon>Agaricomycetidae</taxon>
        <taxon>Agaricales</taxon>
        <taxon>Marasmiineae</taxon>
        <taxon>Omphalotaceae</taxon>
        <taxon>Lentinula</taxon>
    </lineage>
</organism>
<gene>
    <name evidence="1" type="ORF">F5878DRAFT_664110</name>
</gene>
<dbReference type="EMBL" id="MU806439">
    <property type="protein sequence ID" value="KAJ3835176.1"/>
    <property type="molecule type" value="Genomic_DNA"/>
</dbReference>
<protein>
    <submittedName>
        <fullName evidence="1">Uncharacterized protein</fullName>
    </submittedName>
</protein>
<accession>A0AA38P2Z5</accession>
<name>A0AA38P2Z5_9AGAR</name>
<reference evidence="1" key="1">
    <citation type="submission" date="2022-08" db="EMBL/GenBank/DDBJ databases">
        <authorList>
            <consortium name="DOE Joint Genome Institute"/>
            <person name="Min B."/>
            <person name="Riley R."/>
            <person name="Sierra-Patev S."/>
            <person name="Naranjo-Ortiz M."/>
            <person name="Looney B."/>
            <person name="Konkel Z."/>
            <person name="Slot J.C."/>
            <person name="Sakamoto Y."/>
            <person name="Steenwyk J.L."/>
            <person name="Rokas A."/>
            <person name="Carro J."/>
            <person name="Camarero S."/>
            <person name="Ferreira P."/>
            <person name="Molpeceres G."/>
            <person name="Ruiz-Duenas F.J."/>
            <person name="Serrano A."/>
            <person name="Henrissat B."/>
            <person name="Drula E."/>
            <person name="Hughes K.W."/>
            <person name="Mata J.L."/>
            <person name="Ishikawa N.K."/>
            <person name="Vargas-Isla R."/>
            <person name="Ushijima S."/>
            <person name="Smith C.A."/>
            <person name="Ahrendt S."/>
            <person name="Andreopoulos W."/>
            <person name="He G."/>
            <person name="Labutti K."/>
            <person name="Lipzen A."/>
            <person name="Ng V."/>
            <person name="Sandor L."/>
            <person name="Barry K."/>
            <person name="Martinez A.T."/>
            <person name="Xiao Y."/>
            <person name="Gibbons J.G."/>
            <person name="Terashima K."/>
            <person name="Hibbett D.S."/>
            <person name="Grigoriev I.V."/>
        </authorList>
    </citation>
    <scope>NUCLEOTIDE SEQUENCE</scope>
    <source>
        <strain evidence="1">TFB9207</strain>
    </source>
</reference>
<proteinExistence type="predicted"/>
<comment type="caution">
    <text evidence="1">The sequence shown here is derived from an EMBL/GenBank/DDBJ whole genome shotgun (WGS) entry which is preliminary data.</text>
</comment>
<dbReference type="Proteomes" id="UP001163846">
    <property type="component" value="Unassembled WGS sequence"/>
</dbReference>
<evidence type="ECO:0000313" key="2">
    <source>
        <dbReference type="Proteomes" id="UP001163846"/>
    </source>
</evidence>
<keyword evidence="2" id="KW-1185">Reference proteome</keyword>
<dbReference type="AlphaFoldDB" id="A0AA38P2Z5"/>